<name>J0XEJ4_9ACTO</name>
<dbReference type="SUPFAM" id="SSF52218">
    <property type="entry name" value="Flavoproteins"/>
    <property type="match status" value="1"/>
</dbReference>
<evidence type="ECO:0000313" key="3">
    <source>
        <dbReference type="EMBL" id="EJF47121.1"/>
    </source>
</evidence>
<keyword evidence="1 3" id="KW-0560">Oxidoreductase</keyword>
<proteinExistence type="predicted"/>
<evidence type="ECO:0000259" key="2">
    <source>
        <dbReference type="Pfam" id="PF02525"/>
    </source>
</evidence>
<evidence type="ECO:0000256" key="1">
    <source>
        <dbReference type="ARBA" id="ARBA00023002"/>
    </source>
</evidence>
<dbReference type="Pfam" id="PF02525">
    <property type="entry name" value="Flavodoxin_2"/>
    <property type="match status" value="1"/>
</dbReference>
<dbReference type="EC" id="1.6.99.-" evidence="3"/>
<feature type="domain" description="Flavodoxin-like fold" evidence="2">
    <location>
        <begin position="4"/>
        <end position="173"/>
    </location>
</feature>
<dbReference type="Proteomes" id="UP000002941">
    <property type="component" value="Unassembled WGS sequence"/>
</dbReference>
<evidence type="ECO:0000313" key="4">
    <source>
        <dbReference type="Proteomes" id="UP000002941"/>
    </source>
</evidence>
<dbReference type="GO" id="GO:0010181">
    <property type="term" value="F:FMN binding"/>
    <property type="evidence" value="ECO:0007669"/>
    <property type="project" value="TreeGrafter"/>
</dbReference>
<dbReference type="PANTHER" id="PTHR47307">
    <property type="entry name" value="GLUTATHIONE-REGULATED POTASSIUM-EFFLUX SYSTEM ANCILLARY PROTEIN KEFG"/>
    <property type="match status" value="1"/>
</dbReference>
<dbReference type="Gene3D" id="3.40.50.360">
    <property type="match status" value="1"/>
</dbReference>
<dbReference type="GO" id="GO:0003955">
    <property type="term" value="F:NAD(P)H dehydrogenase (quinone) activity"/>
    <property type="evidence" value="ECO:0007669"/>
    <property type="project" value="TreeGrafter"/>
</dbReference>
<dbReference type="AlphaFoldDB" id="J0XEJ4"/>
<comment type="caution">
    <text evidence="3">The sequence shown here is derived from an EMBL/GenBank/DDBJ whole genome shotgun (WGS) entry which is preliminary data.</text>
</comment>
<dbReference type="InterPro" id="IPR029039">
    <property type="entry name" value="Flavoprotein-like_sf"/>
</dbReference>
<protein>
    <submittedName>
        <fullName evidence="3">General stress protein 14</fullName>
        <ecNumber evidence="3">1.6.99.-</ecNumber>
    </submittedName>
</protein>
<accession>J0XEJ4</accession>
<dbReference type="OrthoDB" id="9798454at2"/>
<dbReference type="eggNOG" id="COG2249">
    <property type="taxonomic scope" value="Bacteria"/>
</dbReference>
<dbReference type="PATRIC" id="fig|1125718.3.peg.466"/>
<dbReference type="InterPro" id="IPR003680">
    <property type="entry name" value="Flavodoxin_fold"/>
</dbReference>
<dbReference type="InterPro" id="IPR046980">
    <property type="entry name" value="KefG/KefF"/>
</dbReference>
<dbReference type="RefSeq" id="WP_008729983.1">
    <property type="nucleotide sequence ID" value="NZ_AKFT01000032.1"/>
</dbReference>
<dbReference type="GO" id="GO:0009055">
    <property type="term" value="F:electron transfer activity"/>
    <property type="evidence" value="ECO:0007669"/>
    <property type="project" value="TreeGrafter"/>
</dbReference>
<organism evidence="3 4">
    <name type="scientific">Actinomyces massiliensis F0489</name>
    <dbReference type="NCBI Taxonomy" id="1125718"/>
    <lineage>
        <taxon>Bacteria</taxon>
        <taxon>Bacillati</taxon>
        <taxon>Actinomycetota</taxon>
        <taxon>Actinomycetes</taxon>
        <taxon>Actinomycetales</taxon>
        <taxon>Actinomycetaceae</taxon>
        <taxon>Actinomyces</taxon>
    </lineage>
</organism>
<dbReference type="PANTHER" id="PTHR47307:SF1">
    <property type="entry name" value="GLUTATHIONE-REGULATED POTASSIUM-EFFLUX SYSTEM ANCILLARY PROTEIN KEFG"/>
    <property type="match status" value="1"/>
</dbReference>
<dbReference type="EMBL" id="AKFT01000032">
    <property type="protein sequence ID" value="EJF47121.1"/>
    <property type="molecule type" value="Genomic_DNA"/>
</dbReference>
<keyword evidence="4" id="KW-1185">Reference proteome</keyword>
<reference evidence="3 4" key="1">
    <citation type="submission" date="2012-05" db="EMBL/GenBank/DDBJ databases">
        <authorList>
            <person name="Harkins D.M."/>
            <person name="Madupu R."/>
            <person name="Durkin A.S."/>
            <person name="Torralba M."/>
            <person name="Methe B."/>
            <person name="Sutton G.G."/>
            <person name="Nelson K.E."/>
        </authorList>
    </citation>
    <scope>NUCLEOTIDE SEQUENCE [LARGE SCALE GENOMIC DNA]</scope>
    <source>
        <strain evidence="3 4">F0489</strain>
    </source>
</reference>
<gene>
    <name evidence="3" type="primary">ywrO</name>
    <name evidence="3" type="ORF">HMPREF1318_1197</name>
</gene>
<sequence length="187" mass="20507">MTTTAVLLFHPHLDASRVNARLAQAARSAGTPERPLEVRDMYGLYPDFRIDVAAEHAVLEACDRIVLQFPMYWYSSPALLKQWEDDVLTYGWAYGPAGTALHGKELALAVSSGSSAENYTHSGSVHYGPHELLRPFQATSGLIGTRFITPFITAGTMGLADEELAERAQAYTTWLAAPDHPELGVFE</sequence>